<dbReference type="InterPro" id="IPR045336">
    <property type="entry name" value="MmgE_PrpD_N"/>
</dbReference>
<protein>
    <submittedName>
        <fullName evidence="4">MmgE/PrpD family protein</fullName>
    </submittedName>
</protein>
<accession>A0A6A8GJP3</accession>
<dbReference type="Gene3D" id="3.30.1330.120">
    <property type="entry name" value="2-methylcitrate dehydratase PrpD"/>
    <property type="match status" value="1"/>
</dbReference>
<dbReference type="PANTHER" id="PTHR16943">
    <property type="entry name" value="2-METHYLCITRATE DEHYDRATASE-RELATED"/>
    <property type="match status" value="1"/>
</dbReference>
<keyword evidence="5" id="KW-1185">Reference proteome</keyword>
<dbReference type="InterPro" id="IPR036148">
    <property type="entry name" value="MmgE/PrpD_sf"/>
</dbReference>
<evidence type="ECO:0000259" key="2">
    <source>
        <dbReference type="Pfam" id="PF03972"/>
    </source>
</evidence>
<proteinExistence type="inferred from homology"/>
<organism evidence="4 5">
    <name type="scientific">Haloferax litoreum</name>
    <dbReference type="NCBI Taxonomy" id="2666140"/>
    <lineage>
        <taxon>Archaea</taxon>
        <taxon>Methanobacteriati</taxon>
        <taxon>Methanobacteriota</taxon>
        <taxon>Stenosarchaea group</taxon>
        <taxon>Halobacteria</taxon>
        <taxon>Halobacteriales</taxon>
        <taxon>Haloferacaceae</taxon>
        <taxon>Haloferax</taxon>
    </lineage>
</organism>
<evidence type="ECO:0000259" key="3">
    <source>
        <dbReference type="Pfam" id="PF19305"/>
    </source>
</evidence>
<sequence>MPETPAERLAHFVSELEPTAVPDTAMQTAARCFVDTLGVLLAGTKEGAGPLTIRSVRKRSGGGPSPLAGTDAYASPTDAAFANATAAHSLDFDDYTVAVPGHTSAVLVPALLALCSSEKALGRSVSGKEALCAYVAGFETMNFVGAAIRPSHYDAGWHATSTLGVFGAAAAGASALRLGTEQTQHALCAAASAAAGVRRNFGSGTKPIHAGTAARGGLSAALSAAAGVTAASDALSGEYGFFDLYAGTTTPDIDSLPELGSPFALVDDGVIFKKYACCGAAHTSVAAAEALVEDGLVASDVARATLSGPKRLEDILRYDVPSTPEEAKFSTRYPVARALAGESGGLSGYTRDALDDELVLDLCHKVRFEVDETRPYHDSGVTVHVELSSGESVTASQSARPGSPVDPISVSELRQKFIECTAETLGDRAPSAFDSVLTIEDAADVSDVVDPLLSTQTP</sequence>
<reference evidence="4 5" key="1">
    <citation type="submission" date="2019-11" db="EMBL/GenBank/DDBJ databases">
        <title>Whole genome sequence of Haloferax sp. MBLA0076.</title>
        <authorList>
            <person name="Seo M.-J."/>
            <person name="Cho E.-S."/>
        </authorList>
    </citation>
    <scope>NUCLEOTIDE SEQUENCE [LARGE SCALE GENOMIC DNA]</scope>
    <source>
        <strain evidence="4 5">MBLA0076</strain>
    </source>
</reference>
<dbReference type="EMBL" id="WKJO01000002">
    <property type="protein sequence ID" value="MRX23413.1"/>
    <property type="molecule type" value="Genomic_DNA"/>
</dbReference>
<comment type="similarity">
    <text evidence="1">Belongs to the PrpD family.</text>
</comment>
<evidence type="ECO:0000256" key="1">
    <source>
        <dbReference type="ARBA" id="ARBA00006174"/>
    </source>
</evidence>
<dbReference type="GO" id="GO:0016829">
    <property type="term" value="F:lyase activity"/>
    <property type="evidence" value="ECO:0007669"/>
    <property type="project" value="InterPro"/>
</dbReference>
<feature type="domain" description="MmgE/PrpD C-terminal" evidence="3">
    <location>
        <begin position="275"/>
        <end position="426"/>
    </location>
</feature>
<dbReference type="InterPro" id="IPR005656">
    <property type="entry name" value="MmgE_PrpD"/>
</dbReference>
<evidence type="ECO:0000313" key="5">
    <source>
        <dbReference type="Proteomes" id="UP000439022"/>
    </source>
</evidence>
<comment type="caution">
    <text evidence="4">The sequence shown here is derived from an EMBL/GenBank/DDBJ whole genome shotgun (WGS) entry which is preliminary data.</text>
</comment>
<feature type="domain" description="MmgE/PrpD N-terminal" evidence="2">
    <location>
        <begin position="7"/>
        <end position="252"/>
    </location>
</feature>
<dbReference type="Pfam" id="PF03972">
    <property type="entry name" value="MmgE_PrpD_N"/>
    <property type="match status" value="1"/>
</dbReference>
<dbReference type="InterPro" id="IPR042188">
    <property type="entry name" value="MmgE/PrpD_sf_2"/>
</dbReference>
<dbReference type="Pfam" id="PF19305">
    <property type="entry name" value="MmgE_PrpD_C"/>
    <property type="match status" value="1"/>
</dbReference>
<dbReference type="Gene3D" id="1.10.4100.10">
    <property type="entry name" value="2-methylcitrate dehydratase PrpD"/>
    <property type="match status" value="1"/>
</dbReference>
<dbReference type="Proteomes" id="UP000439022">
    <property type="component" value="Unassembled WGS sequence"/>
</dbReference>
<dbReference type="InterPro" id="IPR045337">
    <property type="entry name" value="MmgE_PrpD_C"/>
</dbReference>
<dbReference type="PANTHER" id="PTHR16943:SF8">
    <property type="entry name" value="2-METHYLCITRATE DEHYDRATASE"/>
    <property type="match status" value="1"/>
</dbReference>
<dbReference type="RefSeq" id="WP_151164219.1">
    <property type="nucleotide sequence ID" value="NZ_WKJO01000002.1"/>
</dbReference>
<evidence type="ECO:0000313" key="4">
    <source>
        <dbReference type="EMBL" id="MRX23413.1"/>
    </source>
</evidence>
<gene>
    <name evidence="4" type="ORF">GJR96_15785</name>
</gene>
<dbReference type="InterPro" id="IPR042183">
    <property type="entry name" value="MmgE/PrpD_sf_1"/>
</dbReference>
<name>A0A6A8GJP3_9EURY</name>
<dbReference type="AlphaFoldDB" id="A0A6A8GJP3"/>
<dbReference type="SUPFAM" id="SSF103378">
    <property type="entry name" value="2-methylcitrate dehydratase PrpD"/>
    <property type="match status" value="1"/>
</dbReference>